<evidence type="ECO:0000259" key="1">
    <source>
        <dbReference type="PROSITE" id="PS50181"/>
    </source>
</evidence>
<accession>G0NJY5</accession>
<dbReference type="Pfam" id="PF00646">
    <property type="entry name" value="F-box"/>
    <property type="match status" value="1"/>
</dbReference>
<sequence>MMTPITMDELADRFQNLQIREKPNSCNLPVEIIEIVIQNVDIVSRVALRKVSKTLRELVDRQEPFCDLIVLKINTKHVVRNLERTFVRYKETGEYAANDIKMKIIDDVLRDLLTFMTNPKFRLNHLKFKFTDIYSSRYFLDAWKKHFSFQIHVQKKRLGFGE</sequence>
<dbReference type="Proteomes" id="UP000008068">
    <property type="component" value="Unassembled WGS sequence"/>
</dbReference>
<name>G0NJY5_CAEBE</name>
<dbReference type="HOGENOM" id="CLU_1636890_0_0_1"/>
<keyword evidence="3" id="KW-1185">Reference proteome</keyword>
<evidence type="ECO:0000313" key="3">
    <source>
        <dbReference type="Proteomes" id="UP000008068"/>
    </source>
</evidence>
<reference evidence="3" key="1">
    <citation type="submission" date="2011-07" db="EMBL/GenBank/DDBJ databases">
        <authorList>
            <consortium name="Caenorhabditis brenneri Sequencing and Analysis Consortium"/>
            <person name="Wilson R.K."/>
        </authorList>
    </citation>
    <scope>NUCLEOTIDE SEQUENCE [LARGE SCALE GENOMIC DNA]</scope>
    <source>
        <strain evidence="3">PB2801</strain>
    </source>
</reference>
<dbReference type="InParanoid" id="G0NJY5"/>
<proteinExistence type="predicted"/>
<dbReference type="PROSITE" id="PS50181">
    <property type="entry name" value="FBOX"/>
    <property type="match status" value="1"/>
</dbReference>
<dbReference type="SMART" id="SM00256">
    <property type="entry name" value="FBOX"/>
    <property type="match status" value="1"/>
</dbReference>
<organism evidence="3">
    <name type="scientific">Caenorhabditis brenneri</name>
    <name type="common">Nematode worm</name>
    <dbReference type="NCBI Taxonomy" id="135651"/>
    <lineage>
        <taxon>Eukaryota</taxon>
        <taxon>Metazoa</taxon>
        <taxon>Ecdysozoa</taxon>
        <taxon>Nematoda</taxon>
        <taxon>Chromadorea</taxon>
        <taxon>Rhabditida</taxon>
        <taxon>Rhabditina</taxon>
        <taxon>Rhabditomorpha</taxon>
        <taxon>Rhabditoidea</taxon>
        <taxon>Rhabditidae</taxon>
        <taxon>Peloderinae</taxon>
        <taxon>Caenorhabditis</taxon>
    </lineage>
</organism>
<dbReference type="AlphaFoldDB" id="G0NJY5"/>
<dbReference type="InterPro" id="IPR001810">
    <property type="entry name" value="F-box_dom"/>
</dbReference>
<dbReference type="SUPFAM" id="SSF81383">
    <property type="entry name" value="F-box domain"/>
    <property type="match status" value="1"/>
</dbReference>
<dbReference type="CDD" id="cd22150">
    <property type="entry name" value="F-box_CeFBXA-like"/>
    <property type="match status" value="1"/>
</dbReference>
<dbReference type="EMBL" id="GL379897">
    <property type="protein sequence ID" value="EGT32735.1"/>
    <property type="molecule type" value="Genomic_DNA"/>
</dbReference>
<protein>
    <recommendedName>
        <fullName evidence="1">F-box domain-containing protein</fullName>
    </recommendedName>
</protein>
<evidence type="ECO:0000313" key="2">
    <source>
        <dbReference type="EMBL" id="EGT32735.1"/>
    </source>
</evidence>
<dbReference type="OrthoDB" id="7600185at2759"/>
<gene>
    <name evidence="2" type="ORF">CAEBREN_21809</name>
</gene>
<dbReference type="InterPro" id="IPR036047">
    <property type="entry name" value="F-box-like_dom_sf"/>
</dbReference>
<feature type="domain" description="F-box" evidence="1">
    <location>
        <begin position="22"/>
        <end position="68"/>
    </location>
</feature>